<dbReference type="AlphaFoldDB" id="A0A6L2MCK2"/>
<reference evidence="2" key="1">
    <citation type="journal article" date="2019" name="Sci. Rep.">
        <title>Draft genome of Tanacetum cinerariifolium, the natural source of mosquito coil.</title>
        <authorList>
            <person name="Yamashiro T."/>
            <person name="Shiraishi A."/>
            <person name="Satake H."/>
            <person name="Nakayama K."/>
        </authorList>
    </citation>
    <scope>NUCLEOTIDE SEQUENCE</scope>
</reference>
<dbReference type="PANTHER" id="PTHR35317">
    <property type="entry name" value="OS04G0629600 PROTEIN"/>
    <property type="match status" value="1"/>
</dbReference>
<feature type="coiled-coil region" evidence="1">
    <location>
        <begin position="444"/>
        <end position="471"/>
    </location>
</feature>
<comment type="caution">
    <text evidence="2">The sequence shown here is derived from an EMBL/GenBank/DDBJ whole genome shotgun (WGS) entry which is preliminary data.</text>
</comment>
<evidence type="ECO:0000313" key="2">
    <source>
        <dbReference type="EMBL" id="GEU70442.1"/>
    </source>
</evidence>
<accession>A0A6L2MCK2</accession>
<gene>
    <name evidence="2" type="ORF">Tci_042420</name>
</gene>
<keyword evidence="1" id="KW-0175">Coiled coil</keyword>
<sequence length="653" mass="74509">MVSLSPQVVAAAKLPILNPNEFNLWTMRIEQYFLMTDYSLWEVILNGDYPTPTRVVDGVVHAIASTTAEQRLAKKNELKARGTLLMDLPYKHQLKFNIHKDAKSLIEAIDKRFGGNKETKKVQNTLLKQQYENFSGSSSKSLDQIHDRLQKLISQLEILGESLSQEDINMKFLRSLPSEWRTHTLIWRNKADLEDQSLDDLFYNLKIYEDEVKSSSSTSHNTQNIAFVSSNNTNSTNELVSAVPSVYAASTKAPVSTLPNVDNLSDVVINSFFPSQSNSTQLDNEDLKQIDADDLEEMDLKWHMAMLTMRARRFLQRTGRNLGEAILLENAGHIGIPGIKTLKEELFQSRLLLPMLWCHSVMEFVAMIRAFRLMKNQQIMPSWHLPPQAHQVLIMRKSQFDVLSYKSGLEYVEARLVVYQYNKNVFEDDIKLLKHDVMLRDNALVEIRKKFEKAKKERDEFKQSLEKFQTSSKHLNKLLESQITNKTSLGYDTQVFNSQVIDCDDLTSFESDDRVSTSLVHDRYKSGEGYHDVPPPYTGTFMPPKPNLVFYDAPTASDTVPNVFHVEPSTTKPNKDMSQSNRPSAPIIEDWVSDQKMNMKGNPQHALKDKGVIDSGCSRHMTVNISYLSVFKEINRGYVAFGRNPKGGKIIGK</sequence>
<proteinExistence type="predicted"/>
<protein>
    <submittedName>
        <fullName evidence="2">Uncharacterized protein</fullName>
    </submittedName>
</protein>
<dbReference type="Pfam" id="PF14223">
    <property type="entry name" value="Retrotran_gag_2"/>
    <property type="match status" value="1"/>
</dbReference>
<name>A0A6L2MCK2_TANCI</name>
<evidence type="ECO:0000256" key="1">
    <source>
        <dbReference type="SAM" id="Coils"/>
    </source>
</evidence>
<dbReference type="PANTHER" id="PTHR35317:SF29">
    <property type="entry name" value="CCHC-TYPE DOMAIN-CONTAINING PROTEIN"/>
    <property type="match status" value="1"/>
</dbReference>
<organism evidence="2">
    <name type="scientific">Tanacetum cinerariifolium</name>
    <name type="common">Dalmatian daisy</name>
    <name type="synonym">Chrysanthemum cinerariifolium</name>
    <dbReference type="NCBI Taxonomy" id="118510"/>
    <lineage>
        <taxon>Eukaryota</taxon>
        <taxon>Viridiplantae</taxon>
        <taxon>Streptophyta</taxon>
        <taxon>Embryophyta</taxon>
        <taxon>Tracheophyta</taxon>
        <taxon>Spermatophyta</taxon>
        <taxon>Magnoliopsida</taxon>
        <taxon>eudicotyledons</taxon>
        <taxon>Gunneridae</taxon>
        <taxon>Pentapetalae</taxon>
        <taxon>asterids</taxon>
        <taxon>campanulids</taxon>
        <taxon>Asterales</taxon>
        <taxon>Asteraceae</taxon>
        <taxon>Asteroideae</taxon>
        <taxon>Anthemideae</taxon>
        <taxon>Anthemidinae</taxon>
        <taxon>Tanacetum</taxon>
    </lineage>
</organism>
<dbReference type="EMBL" id="BKCJ010006114">
    <property type="protein sequence ID" value="GEU70442.1"/>
    <property type="molecule type" value="Genomic_DNA"/>
</dbReference>